<sequence length="359" mass="40372">MKVVTILGTRPEIIRLSCIIPQLDEFCDHTIIHTGQNYDHKLNEIFFDELGVRKPDYILDSRGTFDEQFATIIVECARILREIMPDRVLILGDTNSGMSAIAAKKLGIPVYHMEAGNRCHDDRVPEEVNRKIIDASSDVLLPYTGRSRDNLIYEGVPLNKIHVTGNPIYEVLEKNEQRIGKSDILSKLGLNTGDYIIVTCHRSENVDNWARFETILSSIRSVSRIYNKKVIISTHPRMRSRLGSTEEVVSSEIQFHEPFGFFDFGSLLRNSFCALTDSGTVQEECAIKNVPCVILRDSTERPELIELGCGILSSCIEQNIINAISIVTSHQEESASVPEEYLRSNVSSIVSKIILGYSP</sequence>
<dbReference type="InterPro" id="IPR029767">
    <property type="entry name" value="WecB-like"/>
</dbReference>
<proteinExistence type="inferred from homology"/>
<gene>
    <name evidence="3" type="primary">wbpI</name>
    <name evidence="3" type="ORF">Pan54_11530</name>
</gene>
<evidence type="ECO:0000313" key="3">
    <source>
        <dbReference type="EMBL" id="TWT60439.1"/>
    </source>
</evidence>
<keyword evidence="1 3" id="KW-0413">Isomerase</keyword>
<evidence type="ECO:0000256" key="1">
    <source>
        <dbReference type="RuleBase" id="RU003513"/>
    </source>
</evidence>
<dbReference type="AlphaFoldDB" id="A0A5C5XCU2"/>
<dbReference type="Pfam" id="PF02350">
    <property type="entry name" value="Epimerase_2"/>
    <property type="match status" value="1"/>
</dbReference>
<feature type="domain" description="UDP-N-acetylglucosamine 2-epimerase" evidence="2">
    <location>
        <begin position="27"/>
        <end position="354"/>
    </location>
</feature>
<dbReference type="Gene3D" id="3.40.50.2000">
    <property type="entry name" value="Glycogen Phosphorylase B"/>
    <property type="match status" value="2"/>
</dbReference>
<dbReference type="EC" id="5.1.3.23" evidence="3"/>
<dbReference type="SUPFAM" id="SSF53756">
    <property type="entry name" value="UDP-Glycosyltransferase/glycogen phosphorylase"/>
    <property type="match status" value="1"/>
</dbReference>
<protein>
    <submittedName>
        <fullName evidence="3">UDP-2,3-diacetamido-2,3-dideoxy-D-glucuronate 2-epimerase</fullName>
        <ecNumber evidence="3">5.1.3.23</ecNumber>
    </submittedName>
</protein>
<comment type="similarity">
    <text evidence="1">Belongs to the UDP-N-acetylglucosamine 2-epimerase family.</text>
</comment>
<dbReference type="OrthoDB" id="9803238at2"/>
<dbReference type="Proteomes" id="UP000316095">
    <property type="component" value="Unassembled WGS sequence"/>
</dbReference>
<name>A0A5C5XCU2_9PLAN</name>
<evidence type="ECO:0000313" key="4">
    <source>
        <dbReference type="Proteomes" id="UP000316095"/>
    </source>
</evidence>
<dbReference type="NCBIfam" id="TIGR00236">
    <property type="entry name" value="wecB"/>
    <property type="match status" value="1"/>
</dbReference>
<evidence type="ECO:0000259" key="2">
    <source>
        <dbReference type="Pfam" id="PF02350"/>
    </source>
</evidence>
<accession>A0A5C5XCU2</accession>
<dbReference type="PANTHER" id="PTHR43174">
    <property type="entry name" value="UDP-N-ACETYLGLUCOSAMINE 2-EPIMERASE"/>
    <property type="match status" value="1"/>
</dbReference>
<dbReference type="EMBL" id="SJPG01000001">
    <property type="protein sequence ID" value="TWT60439.1"/>
    <property type="molecule type" value="Genomic_DNA"/>
</dbReference>
<dbReference type="PANTHER" id="PTHR43174:SF1">
    <property type="entry name" value="UDP-N-ACETYLGLUCOSAMINE 2-EPIMERASE"/>
    <property type="match status" value="1"/>
</dbReference>
<dbReference type="InterPro" id="IPR003331">
    <property type="entry name" value="UDP_GlcNAc_Epimerase_2_dom"/>
</dbReference>
<dbReference type="RefSeq" id="WP_146502565.1">
    <property type="nucleotide sequence ID" value="NZ_SJPG01000001.1"/>
</dbReference>
<comment type="caution">
    <text evidence="3">The sequence shown here is derived from an EMBL/GenBank/DDBJ whole genome shotgun (WGS) entry which is preliminary data.</text>
</comment>
<reference evidence="3 4" key="1">
    <citation type="submission" date="2019-02" db="EMBL/GenBank/DDBJ databases">
        <title>Deep-cultivation of Planctomycetes and their phenomic and genomic characterization uncovers novel biology.</title>
        <authorList>
            <person name="Wiegand S."/>
            <person name="Jogler M."/>
            <person name="Boedeker C."/>
            <person name="Pinto D."/>
            <person name="Vollmers J."/>
            <person name="Rivas-Marin E."/>
            <person name="Kohn T."/>
            <person name="Peeters S.H."/>
            <person name="Heuer A."/>
            <person name="Rast P."/>
            <person name="Oberbeckmann S."/>
            <person name="Bunk B."/>
            <person name="Jeske O."/>
            <person name="Meyerdierks A."/>
            <person name="Storesund J.E."/>
            <person name="Kallscheuer N."/>
            <person name="Luecker S."/>
            <person name="Lage O.M."/>
            <person name="Pohl T."/>
            <person name="Merkel B.J."/>
            <person name="Hornburger P."/>
            <person name="Mueller R.-W."/>
            <person name="Bruemmer F."/>
            <person name="Labrenz M."/>
            <person name="Spormann A.M."/>
            <person name="Op Den Camp H."/>
            <person name="Overmann J."/>
            <person name="Amann R."/>
            <person name="Jetten M.S.M."/>
            <person name="Mascher T."/>
            <person name="Medema M.H."/>
            <person name="Devos D.P."/>
            <person name="Kaster A.-K."/>
            <person name="Ovreas L."/>
            <person name="Rohde M."/>
            <person name="Galperin M.Y."/>
            <person name="Jogler C."/>
        </authorList>
    </citation>
    <scope>NUCLEOTIDE SEQUENCE [LARGE SCALE GENOMIC DNA]</scope>
    <source>
        <strain evidence="3 4">Pan54</strain>
    </source>
</reference>
<dbReference type="CDD" id="cd03786">
    <property type="entry name" value="GTB_UDP-GlcNAc_2-Epimerase"/>
    <property type="match status" value="1"/>
</dbReference>
<organism evidence="3 4">
    <name type="scientific">Rubinisphaera italica</name>
    <dbReference type="NCBI Taxonomy" id="2527969"/>
    <lineage>
        <taxon>Bacteria</taxon>
        <taxon>Pseudomonadati</taxon>
        <taxon>Planctomycetota</taxon>
        <taxon>Planctomycetia</taxon>
        <taxon>Planctomycetales</taxon>
        <taxon>Planctomycetaceae</taxon>
        <taxon>Rubinisphaera</taxon>
    </lineage>
</organism>
<keyword evidence="4" id="KW-1185">Reference proteome</keyword>
<dbReference type="GO" id="GO:0016853">
    <property type="term" value="F:isomerase activity"/>
    <property type="evidence" value="ECO:0007669"/>
    <property type="project" value="UniProtKB-KW"/>
</dbReference>